<dbReference type="AlphaFoldDB" id="A0A9W6SKA3"/>
<name>A0A9W6SKA3_9ACTN</name>
<dbReference type="RefSeq" id="WP_285662603.1">
    <property type="nucleotide sequence ID" value="NZ_BSTX01000001.1"/>
</dbReference>
<gene>
    <name evidence="2" type="ORF">Afil01_23090</name>
</gene>
<feature type="region of interest" description="Disordered" evidence="1">
    <location>
        <begin position="84"/>
        <end position="109"/>
    </location>
</feature>
<reference evidence="2" key="1">
    <citation type="submission" date="2023-03" db="EMBL/GenBank/DDBJ databases">
        <title>Actinorhabdospora filicis NBRC 111898.</title>
        <authorList>
            <person name="Ichikawa N."/>
            <person name="Sato H."/>
            <person name="Tonouchi N."/>
        </authorList>
    </citation>
    <scope>NUCLEOTIDE SEQUENCE</scope>
    <source>
        <strain evidence="2">NBRC 111898</strain>
    </source>
</reference>
<proteinExistence type="predicted"/>
<dbReference type="Proteomes" id="UP001165079">
    <property type="component" value="Unassembled WGS sequence"/>
</dbReference>
<keyword evidence="3" id="KW-1185">Reference proteome</keyword>
<dbReference type="EMBL" id="BSTX01000001">
    <property type="protein sequence ID" value="GLZ77502.1"/>
    <property type="molecule type" value="Genomic_DNA"/>
</dbReference>
<sequence length="109" mass="11597">MSGELVAPVYELRRVGYEMLPEAAGNWGALTKYVANVGEVGPAGALAAELARAAYEVFAETADRLYDSAVAVCKIANGYELTDNLNNDKMPKGPGIEPQTPVNPKLKTL</sequence>
<protein>
    <submittedName>
        <fullName evidence="2">Uncharacterized protein</fullName>
    </submittedName>
</protein>
<comment type="caution">
    <text evidence="2">The sequence shown here is derived from an EMBL/GenBank/DDBJ whole genome shotgun (WGS) entry which is preliminary data.</text>
</comment>
<accession>A0A9W6SKA3</accession>
<evidence type="ECO:0000313" key="3">
    <source>
        <dbReference type="Proteomes" id="UP001165079"/>
    </source>
</evidence>
<organism evidence="2 3">
    <name type="scientific">Actinorhabdospora filicis</name>
    <dbReference type="NCBI Taxonomy" id="1785913"/>
    <lineage>
        <taxon>Bacteria</taxon>
        <taxon>Bacillati</taxon>
        <taxon>Actinomycetota</taxon>
        <taxon>Actinomycetes</taxon>
        <taxon>Micromonosporales</taxon>
        <taxon>Micromonosporaceae</taxon>
        <taxon>Actinorhabdospora</taxon>
    </lineage>
</organism>
<evidence type="ECO:0000256" key="1">
    <source>
        <dbReference type="SAM" id="MobiDB-lite"/>
    </source>
</evidence>
<evidence type="ECO:0000313" key="2">
    <source>
        <dbReference type="EMBL" id="GLZ77502.1"/>
    </source>
</evidence>